<feature type="chain" id="PRO_5015062481" evidence="5">
    <location>
        <begin position="23"/>
        <end position="198"/>
    </location>
</feature>
<sequence>MPRPRALLALLLLAAAPLAAQATPQDPTPIRIELKPQSVATESALKRPSAKPVRLETWMRRHARQTVGERVVTASLAEIGTPYSWGGDNPEDGFDCSGLVRFVFAKIADIDMPHRARQQRTLGKPVKTAQLQPGDLVFFNTMRHPASHVGIYIGEGKFVHAPSRGAKVRVDKLSNSYWAKRYTGGRRYLEQETLASAS</sequence>
<keyword evidence="4" id="KW-0788">Thiol protease</keyword>
<reference evidence="7 9" key="1">
    <citation type="submission" date="2016-06" db="EMBL/GenBank/DDBJ databases">
        <authorList>
            <person name="Kjaerup R.B."/>
            <person name="Dalgaard T.S."/>
            <person name="Juul-Madsen H.R."/>
        </authorList>
    </citation>
    <scope>NUCLEOTIDE SEQUENCE [LARGE SCALE GENOMIC DNA]</scope>
    <source>
        <strain evidence="7">Orrdi1</strain>
    </source>
</reference>
<dbReference type="InterPro" id="IPR000064">
    <property type="entry name" value="NLP_P60_dom"/>
</dbReference>
<dbReference type="PANTHER" id="PTHR47053">
    <property type="entry name" value="MUREIN DD-ENDOPEPTIDASE MEPH-RELATED"/>
    <property type="match status" value="1"/>
</dbReference>
<evidence type="ECO:0000256" key="1">
    <source>
        <dbReference type="ARBA" id="ARBA00007074"/>
    </source>
</evidence>
<evidence type="ECO:0000256" key="2">
    <source>
        <dbReference type="ARBA" id="ARBA00022670"/>
    </source>
</evidence>
<dbReference type="Pfam" id="PF00877">
    <property type="entry name" value="NLPC_P60"/>
    <property type="match status" value="1"/>
</dbReference>
<dbReference type="Gene3D" id="3.90.1720.10">
    <property type="entry name" value="endopeptidase domain like (from Nostoc punctiforme)"/>
    <property type="match status" value="1"/>
</dbReference>
<dbReference type="PROSITE" id="PS51935">
    <property type="entry name" value="NLPC_P60"/>
    <property type="match status" value="1"/>
</dbReference>
<keyword evidence="3 7" id="KW-0378">Hydrolase</keyword>
<dbReference type="GO" id="GO:0008234">
    <property type="term" value="F:cysteine-type peptidase activity"/>
    <property type="evidence" value="ECO:0007669"/>
    <property type="project" value="UniProtKB-KW"/>
</dbReference>
<evidence type="ECO:0000259" key="6">
    <source>
        <dbReference type="PROSITE" id="PS51935"/>
    </source>
</evidence>
<dbReference type="EMBL" id="FLRC01000007">
    <property type="protein sequence ID" value="SBT24225.1"/>
    <property type="molecule type" value="Genomic_DNA"/>
</dbReference>
<protein>
    <submittedName>
        <fullName evidence="7">Cell wall-associated hydrolases (Invasion-associated proteins)</fullName>
    </submittedName>
</protein>
<organism evidence="7 9">
    <name type="scientific">Orrella dioscoreae</name>
    <dbReference type="NCBI Taxonomy" id="1851544"/>
    <lineage>
        <taxon>Bacteria</taxon>
        <taxon>Pseudomonadati</taxon>
        <taxon>Pseudomonadota</taxon>
        <taxon>Betaproteobacteria</taxon>
        <taxon>Burkholderiales</taxon>
        <taxon>Alcaligenaceae</taxon>
        <taxon>Orrella</taxon>
    </lineage>
</organism>
<dbReference type="EMBL" id="LT907988">
    <property type="protein sequence ID" value="SOE49944.1"/>
    <property type="molecule type" value="Genomic_DNA"/>
</dbReference>
<evidence type="ECO:0000256" key="3">
    <source>
        <dbReference type="ARBA" id="ARBA00022801"/>
    </source>
</evidence>
<feature type="signal peptide" evidence="5">
    <location>
        <begin position="1"/>
        <end position="22"/>
    </location>
</feature>
<dbReference type="STRING" id="1851544.ODI_00427"/>
<name>A0A1C3JYJ2_9BURK</name>
<dbReference type="SUPFAM" id="SSF54001">
    <property type="entry name" value="Cysteine proteinases"/>
    <property type="match status" value="1"/>
</dbReference>
<keyword evidence="5" id="KW-0732">Signal</keyword>
<keyword evidence="2" id="KW-0645">Protease</keyword>
<keyword evidence="9" id="KW-1185">Reference proteome</keyword>
<evidence type="ECO:0000313" key="9">
    <source>
        <dbReference type="Proteomes" id="UP000078558"/>
    </source>
</evidence>
<dbReference type="KEGG" id="odi:ODI_R2410"/>
<dbReference type="Proteomes" id="UP000078558">
    <property type="component" value="Chromosome I"/>
</dbReference>
<evidence type="ECO:0000313" key="7">
    <source>
        <dbReference type="EMBL" id="SBT24225.1"/>
    </source>
</evidence>
<dbReference type="PANTHER" id="PTHR47053:SF1">
    <property type="entry name" value="MUREIN DD-ENDOPEPTIDASE MEPH-RELATED"/>
    <property type="match status" value="1"/>
</dbReference>
<dbReference type="AlphaFoldDB" id="A0A1C3JYJ2"/>
<dbReference type="InterPro" id="IPR051202">
    <property type="entry name" value="Peptidase_C40"/>
</dbReference>
<feature type="domain" description="NlpC/P60" evidence="6">
    <location>
        <begin position="65"/>
        <end position="189"/>
    </location>
</feature>
<dbReference type="GO" id="GO:0006508">
    <property type="term" value="P:proteolysis"/>
    <property type="evidence" value="ECO:0007669"/>
    <property type="project" value="UniProtKB-KW"/>
</dbReference>
<reference evidence="8 9" key="2">
    <citation type="submission" date="2017-08" db="EMBL/GenBank/DDBJ databases">
        <authorList>
            <person name="de Groot N.N."/>
        </authorList>
    </citation>
    <scope>NUCLEOTIDE SEQUENCE [LARGE SCALE GENOMIC DNA]</scope>
    <source>
        <strain evidence="8">Orrdi1</strain>
    </source>
</reference>
<proteinExistence type="inferred from homology"/>
<gene>
    <name evidence="7" type="ORF">ODI_00427</name>
    <name evidence="8" type="ORF">ODI_R2410</name>
</gene>
<comment type="similarity">
    <text evidence="1">Belongs to the peptidase C40 family.</text>
</comment>
<evidence type="ECO:0000313" key="8">
    <source>
        <dbReference type="EMBL" id="SOE49944.1"/>
    </source>
</evidence>
<dbReference type="InterPro" id="IPR038765">
    <property type="entry name" value="Papain-like_cys_pep_sf"/>
</dbReference>
<evidence type="ECO:0000256" key="5">
    <source>
        <dbReference type="SAM" id="SignalP"/>
    </source>
</evidence>
<accession>A0A1C3JYJ2</accession>
<evidence type="ECO:0000256" key="4">
    <source>
        <dbReference type="ARBA" id="ARBA00022807"/>
    </source>
</evidence>